<protein>
    <submittedName>
        <fullName evidence="4">Concanavalin A-like lectin/glucanase domain-containing protein</fullName>
    </submittedName>
</protein>
<dbReference type="InterPro" id="IPR000757">
    <property type="entry name" value="Beta-glucanase-like"/>
</dbReference>
<dbReference type="InterPro" id="IPR050546">
    <property type="entry name" value="Glycosyl_Hydrlase_16"/>
</dbReference>
<keyword evidence="1" id="KW-1133">Transmembrane helix</keyword>
<feature type="domain" description="GH16" evidence="3">
    <location>
        <begin position="1"/>
        <end position="308"/>
    </location>
</feature>
<reference evidence="4 5" key="1">
    <citation type="submission" date="2016-07" db="EMBL/GenBank/DDBJ databases">
        <title>Pervasive Adenine N6-methylation of Active Genes in Fungi.</title>
        <authorList>
            <consortium name="DOE Joint Genome Institute"/>
            <person name="Mondo S.J."/>
            <person name="Dannebaum R.O."/>
            <person name="Kuo R.C."/>
            <person name="Labutti K."/>
            <person name="Haridas S."/>
            <person name="Kuo A."/>
            <person name="Salamov A."/>
            <person name="Ahrendt S.R."/>
            <person name="Lipzen A."/>
            <person name="Sullivan W."/>
            <person name="Andreopoulos W.B."/>
            <person name="Clum A."/>
            <person name="Lindquist E."/>
            <person name="Daum C."/>
            <person name="Ramamoorthy G.K."/>
            <person name="Gryganskyi A."/>
            <person name="Culley D."/>
            <person name="Magnuson J.K."/>
            <person name="James T.Y."/>
            <person name="O'Malley M.A."/>
            <person name="Stajich J.E."/>
            <person name="Spatafora J.W."/>
            <person name="Visel A."/>
            <person name="Grigoriev I.V."/>
        </authorList>
    </citation>
    <scope>NUCLEOTIDE SEQUENCE [LARGE SCALE GENOMIC DNA]</scope>
    <source>
        <strain evidence="4 5">62-1032</strain>
    </source>
</reference>
<dbReference type="PANTHER" id="PTHR10963">
    <property type="entry name" value="GLYCOSYL HYDROLASE-RELATED"/>
    <property type="match status" value="1"/>
</dbReference>
<evidence type="ECO:0000313" key="5">
    <source>
        <dbReference type="Proteomes" id="UP000193467"/>
    </source>
</evidence>
<feature type="signal peptide" evidence="2">
    <location>
        <begin position="1"/>
        <end position="22"/>
    </location>
</feature>
<organism evidence="4 5">
    <name type="scientific">Leucosporidium creatinivorum</name>
    <dbReference type="NCBI Taxonomy" id="106004"/>
    <lineage>
        <taxon>Eukaryota</taxon>
        <taxon>Fungi</taxon>
        <taxon>Dikarya</taxon>
        <taxon>Basidiomycota</taxon>
        <taxon>Pucciniomycotina</taxon>
        <taxon>Microbotryomycetes</taxon>
        <taxon>Leucosporidiales</taxon>
        <taxon>Leucosporidium</taxon>
    </lineage>
</organism>
<evidence type="ECO:0000256" key="2">
    <source>
        <dbReference type="SAM" id="SignalP"/>
    </source>
</evidence>
<keyword evidence="1" id="KW-0812">Transmembrane</keyword>
<dbReference type="EMBL" id="MCGR01000002">
    <property type="protein sequence ID" value="ORY91749.1"/>
    <property type="molecule type" value="Genomic_DNA"/>
</dbReference>
<dbReference type="Proteomes" id="UP000193467">
    <property type="component" value="Unassembled WGS sequence"/>
</dbReference>
<name>A0A1Y2G2Y6_9BASI</name>
<keyword evidence="2" id="KW-0732">Signal</keyword>
<keyword evidence="5" id="KW-1185">Reference proteome</keyword>
<accession>A0A1Y2G2Y6</accession>
<sequence>MRWRSSLSPLWALSALTPSVRADYSLEVAYQGDTFFNGWNFYGNRDNLTNGAVYYVAESESSDVAYTNSAGNVIIKVDNETTIASGTTNALRNSVRITTKDTYDIGSLFVMDALHVPYGCATWPAFWVKAKEWPSGGELDIYESVNMQQNQIALHTVTGCFASNETTNSTATGSMTYNNCAYNVAANHGCTFEDSRNSSFGEGLAAVGGGLYVAELASDGISVWWFPRSQVPLDLRAVNATPDPRSWSLPTAYYPSSSCNINQYFAPQQITINIALCGSWAGEPGVFSPSCGTGSCADYVLDPSHFDEAYFEIASVRVYSGGLNTRSSSGVAAASGVIGAIGGSDSATSRGERAWSVGRVGALAVVVGMLGVGVLWTGF</sequence>
<dbReference type="GO" id="GO:0004553">
    <property type="term" value="F:hydrolase activity, hydrolyzing O-glycosyl compounds"/>
    <property type="evidence" value="ECO:0007669"/>
    <property type="project" value="InterPro"/>
</dbReference>
<dbReference type="GO" id="GO:0009251">
    <property type="term" value="P:glucan catabolic process"/>
    <property type="evidence" value="ECO:0007669"/>
    <property type="project" value="TreeGrafter"/>
</dbReference>
<dbReference type="STRING" id="106004.A0A1Y2G2Y6"/>
<feature type="chain" id="PRO_5013141606" evidence="2">
    <location>
        <begin position="23"/>
        <end position="379"/>
    </location>
</feature>
<keyword evidence="4" id="KW-0430">Lectin</keyword>
<dbReference type="AlphaFoldDB" id="A0A1Y2G2Y6"/>
<dbReference type="CDD" id="cd02181">
    <property type="entry name" value="GH16_fungal_Lam16A_glucanase"/>
    <property type="match status" value="1"/>
</dbReference>
<evidence type="ECO:0000259" key="3">
    <source>
        <dbReference type="PROSITE" id="PS51762"/>
    </source>
</evidence>
<dbReference type="OrthoDB" id="192832at2759"/>
<dbReference type="GO" id="GO:0030246">
    <property type="term" value="F:carbohydrate binding"/>
    <property type="evidence" value="ECO:0007669"/>
    <property type="project" value="UniProtKB-KW"/>
</dbReference>
<dbReference type="InterPro" id="IPR013320">
    <property type="entry name" value="ConA-like_dom_sf"/>
</dbReference>
<dbReference type="SUPFAM" id="SSF49899">
    <property type="entry name" value="Concanavalin A-like lectins/glucanases"/>
    <property type="match status" value="1"/>
</dbReference>
<gene>
    <name evidence="4" type="ORF">BCR35DRAFT_299060</name>
</gene>
<dbReference type="InParanoid" id="A0A1Y2G2Y6"/>
<dbReference type="PANTHER" id="PTHR10963:SF24">
    <property type="entry name" value="GLYCOSIDASE C21B10.07-RELATED"/>
    <property type="match status" value="1"/>
</dbReference>
<dbReference type="PROSITE" id="PS51762">
    <property type="entry name" value="GH16_2"/>
    <property type="match status" value="1"/>
</dbReference>
<proteinExistence type="predicted"/>
<comment type="caution">
    <text evidence="4">The sequence shown here is derived from an EMBL/GenBank/DDBJ whole genome shotgun (WGS) entry which is preliminary data.</text>
</comment>
<keyword evidence="1" id="KW-0472">Membrane</keyword>
<evidence type="ECO:0000256" key="1">
    <source>
        <dbReference type="SAM" id="Phobius"/>
    </source>
</evidence>
<evidence type="ECO:0000313" key="4">
    <source>
        <dbReference type="EMBL" id="ORY91749.1"/>
    </source>
</evidence>
<dbReference type="Gene3D" id="2.60.120.200">
    <property type="match status" value="1"/>
</dbReference>
<feature type="transmembrane region" description="Helical" evidence="1">
    <location>
        <begin position="354"/>
        <end position="376"/>
    </location>
</feature>
<dbReference type="Pfam" id="PF26113">
    <property type="entry name" value="GH16_XgeA"/>
    <property type="match status" value="1"/>
</dbReference>